<evidence type="ECO:0000256" key="1">
    <source>
        <dbReference type="ARBA" id="ARBA00022679"/>
    </source>
</evidence>
<dbReference type="Pfam" id="PF00583">
    <property type="entry name" value="Acetyltransf_1"/>
    <property type="match status" value="1"/>
</dbReference>
<evidence type="ECO:0000256" key="2">
    <source>
        <dbReference type="ARBA" id="ARBA00023315"/>
    </source>
</evidence>
<organism evidence="4 5">
    <name type="scientific">Gilvimarinus algae</name>
    <dbReference type="NCBI Taxonomy" id="3058037"/>
    <lineage>
        <taxon>Bacteria</taxon>
        <taxon>Pseudomonadati</taxon>
        <taxon>Pseudomonadota</taxon>
        <taxon>Gammaproteobacteria</taxon>
        <taxon>Cellvibrionales</taxon>
        <taxon>Cellvibrionaceae</taxon>
        <taxon>Gilvimarinus</taxon>
    </lineage>
</organism>
<dbReference type="Proteomes" id="UP001168380">
    <property type="component" value="Unassembled WGS sequence"/>
</dbReference>
<dbReference type="CDD" id="cd04301">
    <property type="entry name" value="NAT_SF"/>
    <property type="match status" value="1"/>
</dbReference>
<dbReference type="InterPro" id="IPR016181">
    <property type="entry name" value="Acyl_CoA_acyltransferase"/>
</dbReference>
<dbReference type="InterPro" id="IPR000182">
    <property type="entry name" value="GNAT_dom"/>
</dbReference>
<keyword evidence="2" id="KW-0012">Acyltransferase</keyword>
<keyword evidence="1" id="KW-0808">Transferase</keyword>
<feature type="domain" description="N-acetyltransferase" evidence="3">
    <location>
        <begin position="2"/>
        <end position="159"/>
    </location>
</feature>
<sequence length="159" mass="17046">MIKILSADYGNPQHSHDILALLDAYARDPMGGGKPLTDFARAHLVAGLANHGGISLLAYRNNQAIGLLNGFEGFSTFSGKPLINIHDLAVLREHRGQGVGQALLSAIEAIARERGCCKLTLEVLSGNAVAAGAYQKFGFRGYELDPSAGRAEFWEKKLL</sequence>
<name>A0ABT8T944_9GAMM</name>
<evidence type="ECO:0000259" key="3">
    <source>
        <dbReference type="PROSITE" id="PS51186"/>
    </source>
</evidence>
<dbReference type="Gene3D" id="3.40.630.30">
    <property type="match status" value="1"/>
</dbReference>
<dbReference type="InterPro" id="IPR050680">
    <property type="entry name" value="YpeA/RimI_acetyltransf"/>
</dbReference>
<dbReference type="EMBL" id="JAULRT010000027">
    <property type="protein sequence ID" value="MDO3380645.1"/>
    <property type="molecule type" value="Genomic_DNA"/>
</dbReference>
<keyword evidence="5" id="KW-1185">Reference proteome</keyword>
<evidence type="ECO:0000313" key="5">
    <source>
        <dbReference type="Proteomes" id="UP001168380"/>
    </source>
</evidence>
<dbReference type="SUPFAM" id="SSF55729">
    <property type="entry name" value="Acyl-CoA N-acyltransferases (Nat)"/>
    <property type="match status" value="1"/>
</dbReference>
<gene>
    <name evidence="4" type="ORF">QWI16_00585</name>
</gene>
<dbReference type="PROSITE" id="PS51186">
    <property type="entry name" value="GNAT"/>
    <property type="match status" value="1"/>
</dbReference>
<comment type="caution">
    <text evidence="4">The sequence shown here is derived from an EMBL/GenBank/DDBJ whole genome shotgun (WGS) entry which is preliminary data.</text>
</comment>
<dbReference type="RefSeq" id="WP_302710768.1">
    <property type="nucleotide sequence ID" value="NZ_JAULRT010000027.1"/>
</dbReference>
<proteinExistence type="predicted"/>
<dbReference type="PANTHER" id="PTHR43420">
    <property type="entry name" value="ACETYLTRANSFERASE"/>
    <property type="match status" value="1"/>
</dbReference>
<evidence type="ECO:0000313" key="4">
    <source>
        <dbReference type="EMBL" id="MDO3380645.1"/>
    </source>
</evidence>
<protein>
    <submittedName>
        <fullName evidence="4">GNAT family N-acetyltransferase</fullName>
    </submittedName>
</protein>
<reference evidence="4" key="1">
    <citation type="submission" date="2023-07" db="EMBL/GenBank/DDBJ databases">
        <title>Gilvimarinus algae sp. nov., isolated from the surface of Kelp.</title>
        <authorList>
            <person name="Sun Y.Y."/>
            <person name="Gong Y."/>
            <person name="Du Z.J."/>
        </authorList>
    </citation>
    <scope>NUCLEOTIDE SEQUENCE</scope>
    <source>
        <strain evidence="4">SDUM040014</strain>
    </source>
</reference>
<accession>A0ABT8T944</accession>